<evidence type="ECO:0000313" key="16">
    <source>
        <dbReference type="Proteomes" id="UP000199729"/>
    </source>
</evidence>
<dbReference type="SUPFAM" id="SSF81653">
    <property type="entry name" value="Calcium ATPase, transduction domain A"/>
    <property type="match status" value="1"/>
</dbReference>
<dbReference type="PROSITE" id="PS50846">
    <property type="entry name" value="HMA_2"/>
    <property type="match status" value="1"/>
</dbReference>
<dbReference type="Pfam" id="PF00702">
    <property type="entry name" value="Hydrolase"/>
    <property type="match status" value="1"/>
</dbReference>
<evidence type="ECO:0000256" key="10">
    <source>
        <dbReference type="ARBA" id="ARBA00038904"/>
    </source>
</evidence>
<evidence type="ECO:0000256" key="3">
    <source>
        <dbReference type="ARBA" id="ARBA00022692"/>
    </source>
</evidence>
<feature type="compositionally biased region" description="Low complexity" evidence="13">
    <location>
        <begin position="76"/>
        <end position="85"/>
    </location>
</feature>
<dbReference type="RefSeq" id="WP_089415546.1">
    <property type="nucleotide sequence ID" value="NZ_CP022423.1"/>
</dbReference>
<gene>
    <name evidence="15" type="ORF">VITFI_CDS0357</name>
</gene>
<dbReference type="Gene3D" id="3.30.70.100">
    <property type="match status" value="1"/>
</dbReference>
<name>A0A221KAW0_VITFI</name>
<evidence type="ECO:0000256" key="5">
    <source>
        <dbReference type="ARBA" id="ARBA00022741"/>
    </source>
</evidence>
<keyword evidence="5 12" id="KW-0547">Nucleotide-binding</keyword>
<comment type="catalytic activity">
    <reaction evidence="11">
        <text>Cu(2+)(in) + ATP + H2O = Cu(2+)(out) + ADP + phosphate + H(+)</text>
        <dbReference type="Rhea" id="RHEA:10376"/>
        <dbReference type="ChEBI" id="CHEBI:15377"/>
        <dbReference type="ChEBI" id="CHEBI:15378"/>
        <dbReference type="ChEBI" id="CHEBI:29036"/>
        <dbReference type="ChEBI" id="CHEBI:30616"/>
        <dbReference type="ChEBI" id="CHEBI:43474"/>
        <dbReference type="ChEBI" id="CHEBI:456216"/>
        <dbReference type="EC" id="7.2.2.9"/>
    </reaction>
</comment>
<dbReference type="Gene3D" id="3.40.1110.10">
    <property type="entry name" value="Calcium-transporting ATPase, cytoplasmic domain N"/>
    <property type="match status" value="1"/>
</dbReference>
<dbReference type="SFLD" id="SFLDF00027">
    <property type="entry name" value="p-type_atpase"/>
    <property type="match status" value="1"/>
</dbReference>
<dbReference type="FunFam" id="3.30.70.100:FF:000005">
    <property type="entry name" value="Copper-exporting P-type ATPase A"/>
    <property type="match status" value="1"/>
</dbReference>
<feature type="transmembrane region" description="Helical" evidence="12">
    <location>
        <begin position="344"/>
        <end position="366"/>
    </location>
</feature>
<dbReference type="InterPro" id="IPR023214">
    <property type="entry name" value="HAD_sf"/>
</dbReference>
<feature type="transmembrane region" description="Helical" evidence="12">
    <location>
        <begin position="717"/>
        <end position="734"/>
    </location>
</feature>
<feature type="transmembrane region" description="Helical" evidence="12">
    <location>
        <begin position="103"/>
        <end position="120"/>
    </location>
</feature>
<dbReference type="InterPro" id="IPR036163">
    <property type="entry name" value="HMA_dom_sf"/>
</dbReference>
<dbReference type="GO" id="GO:0016887">
    <property type="term" value="F:ATP hydrolysis activity"/>
    <property type="evidence" value="ECO:0007669"/>
    <property type="project" value="InterPro"/>
</dbReference>
<dbReference type="EC" id="7.2.2.9" evidence="10"/>
<dbReference type="GO" id="GO:0043682">
    <property type="term" value="F:P-type divalent copper transporter activity"/>
    <property type="evidence" value="ECO:0007669"/>
    <property type="project" value="UniProtKB-EC"/>
</dbReference>
<feature type="transmembrane region" description="Helical" evidence="12">
    <location>
        <begin position="164"/>
        <end position="184"/>
    </location>
</feature>
<evidence type="ECO:0000313" key="15">
    <source>
        <dbReference type="EMBL" id="ASM76136.1"/>
    </source>
</evidence>
<dbReference type="SFLD" id="SFLDS00003">
    <property type="entry name" value="Haloacid_Dehalogenase"/>
    <property type="match status" value="1"/>
</dbReference>
<evidence type="ECO:0000259" key="14">
    <source>
        <dbReference type="PROSITE" id="PS50846"/>
    </source>
</evidence>
<accession>A0A221KAW0</accession>
<dbReference type="GO" id="GO:0005524">
    <property type="term" value="F:ATP binding"/>
    <property type="evidence" value="ECO:0007669"/>
    <property type="project" value="UniProtKB-UniRule"/>
</dbReference>
<keyword evidence="3 12" id="KW-0812">Transmembrane</keyword>
<keyword evidence="9 12" id="KW-0472">Membrane</keyword>
<evidence type="ECO:0000256" key="11">
    <source>
        <dbReference type="ARBA" id="ARBA00047424"/>
    </source>
</evidence>
<feature type="transmembrane region" description="Helical" evidence="12">
    <location>
        <begin position="126"/>
        <end position="143"/>
    </location>
</feature>
<evidence type="ECO:0000256" key="13">
    <source>
        <dbReference type="SAM" id="MobiDB-lite"/>
    </source>
</evidence>
<dbReference type="Gene3D" id="2.70.150.10">
    <property type="entry name" value="Calcium-transporting ATPase, cytoplasmic transduction domain A"/>
    <property type="match status" value="1"/>
</dbReference>
<dbReference type="SUPFAM" id="SSF81665">
    <property type="entry name" value="Calcium ATPase, transmembrane domain M"/>
    <property type="match status" value="1"/>
</dbReference>
<dbReference type="InterPro" id="IPR018303">
    <property type="entry name" value="ATPase_P-typ_P_site"/>
</dbReference>
<dbReference type="InterPro" id="IPR023298">
    <property type="entry name" value="ATPase_P-typ_TM_dom_sf"/>
</dbReference>
<dbReference type="Proteomes" id="UP000199729">
    <property type="component" value="Chromosome"/>
</dbReference>
<feature type="domain" description="HMA" evidence="14">
    <location>
        <begin position="1"/>
        <end position="64"/>
    </location>
</feature>
<dbReference type="GO" id="GO:0055070">
    <property type="term" value="P:copper ion homeostasis"/>
    <property type="evidence" value="ECO:0007669"/>
    <property type="project" value="TreeGrafter"/>
</dbReference>
<organism evidence="15 16">
    <name type="scientific">Vitreoscilla filiformis</name>
    <dbReference type="NCBI Taxonomy" id="63"/>
    <lineage>
        <taxon>Bacteria</taxon>
        <taxon>Pseudomonadati</taxon>
        <taxon>Pseudomonadota</taxon>
        <taxon>Betaproteobacteria</taxon>
        <taxon>Neisseriales</taxon>
        <taxon>Neisseriaceae</taxon>
        <taxon>Vitreoscilla</taxon>
    </lineage>
</organism>
<evidence type="ECO:0000256" key="12">
    <source>
        <dbReference type="RuleBase" id="RU362081"/>
    </source>
</evidence>
<dbReference type="GO" id="GO:0012505">
    <property type="term" value="C:endomembrane system"/>
    <property type="evidence" value="ECO:0007669"/>
    <property type="project" value="UniProtKB-SubCell"/>
</dbReference>
<dbReference type="InterPro" id="IPR006121">
    <property type="entry name" value="HMA_dom"/>
</dbReference>
<dbReference type="InterPro" id="IPR001757">
    <property type="entry name" value="P_typ_ATPase"/>
</dbReference>
<keyword evidence="12" id="KW-1003">Cell membrane</keyword>
<dbReference type="InterPro" id="IPR036412">
    <property type="entry name" value="HAD-like_sf"/>
</dbReference>
<evidence type="ECO:0000256" key="8">
    <source>
        <dbReference type="ARBA" id="ARBA00022989"/>
    </source>
</evidence>
<proteinExistence type="inferred from homology"/>
<dbReference type="FunFam" id="2.70.150.10:FF:000002">
    <property type="entry name" value="Copper-transporting ATPase 1, putative"/>
    <property type="match status" value="1"/>
</dbReference>
<evidence type="ECO:0000256" key="4">
    <source>
        <dbReference type="ARBA" id="ARBA00022723"/>
    </source>
</evidence>
<dbReference type="Pfam" id="PF00122">
    <property type="entry name" value="E1-E2_ATPase"/>
    <property type="match status" value="1"/>
</dbReference>
<dbReference type="SFLD" id="SFLDG00002">
    <property type="entry name" value="C1.7:_P-type_atpase_like"/>
    <property type="match status" value="1"/>
</dbReference>
<feature type="transmembrane region" description="Helical" evidence="12">
    <location>
        <begin position="378"/>
        <end position="401"/>
    </location>
</feature>
<keyword evidence="6 12" id="KW-0067">ATP-binding</keyword>
<comment type="subcellular location">
    <subcellularLocation>
        <location evidence="12">Cell membrane</location>
    </subcellularLocation>
    <subcellularLocation>
        <location evidence="1">Endomembrane system</location>
        <topology evidence="1">Multi-pass membrane protein</topology>
    </subcellularLocation>
</comment>
<dbReference type="PANTHER" id="PTHR43520:SF8">
    <property type="entry name" value="P-TYPE CU(+) TRANSPORTER"/>
    <property type="match status" value="1"/>
</dbReference>
<keyword evidence="7" id="KW-1278">Translocase</keyword>
<dbReference type="InterPro" id="IPR059000">
    <property type="entry name" value="ATPase_P-type_domA"/>
</dbReference>
<dbReference type="InterPro" id="IPR008250">
    <property type="entry name" value="ATPase_P-typ_transduc_dom_A_sf"/>
</dbReference>
<evidence type="ECO:0000256" key="6">
    <source>
        <dbReference type="ARBA" id="ARBA00022840"/>
    </source>
</evidence>
<dbReference type="NCBIfam" id="TIGR01525">
    <property type="entry name" value="ATPase-IB_hvy"/>
    <property type="match status" value="1"/>
</dbReference>
<dbReference type="InterPro" id="IPR027256">
    <property type="entry name" value="P-typ_ATPase_IB"/>
</dbReference>
<dbReference type="InterPro" id="IPR023299">
    <property type="entry name" value="ATPase_P-typ_cyto_dom_N"/>
</dbReference>
<dbReference type="Pfam" id="PF00403">
    <property type="entry name" value="HMA"/>
    <property type="match status" value="1"/>
</dbReference>
<dbReference type="InterPro" id="IPR017969">
    <property type="entry name" value="Heavy-metal-associated_CS"/>
</dbReference>
<dbReference type="SUPFAM" id="SSF56784">
    <property type="entry name" value="HAD-like"/>
    <property type="match status" value="1"/>
</dbReference>
<dbReference type="EMBL" id="CP022423">
    <property type="protein sequence ID" value="ASM76136.1"/>
    <property type="molecule type" value="Genomic_DNA"/>
</dbReference>
<comment type="similarity">
    <text evidence="2 12">Belongs to the cation transport ATPase (P-type) (TC 3.A.3) family. Type IB subfamily.</text>
</comment>
<keyword evidence="16" id="KW-1185">Reference proteome</keyword>
<dbReference type="Gene3D" id="3.40.50.1000">
    <property type="entry name" value="HAD superfamily/HAD-like"/>
    <property type="match status" value="1"/>
</dbReference>
<evidence type="ECO:0000256" key="7">
    <source>
        <dbReference type="ARBA" id="ARBA00022967"/>
    </source>
</evidence>
<dbReference type="PROSITE" id="PS00154">
    <property type="entry name" value="ATPASE_E1_E2"/>
    <property type="match status" value="1"/>
</dbReference>
<dbReference type="GO" id="GO:0005507">
    <property type="term" value="F:copper ion binding"/>
    <property type="evidence" value="ECO:0007669"/>
    <property type="project" value="TreeGrafter"/>
</dbReference>
<evidence type="ECO:0000256" key="9">
    <source>
        <dbReference type="ARBA" id="ARBA00023136"/>
    </source>
</evidence>
<dbReference type="InterPro" id="IPR044492">
    <property type="entry name" value="P_typ_ATPase_HD_dom"/>
</dbReference>
<dbReference type="KEGG" id="vff:VITFI_CDS0357"/>
<dbReference type="OrthoDB" id="8552908at2"/>
<dbReference type="CDD" id="cd00371">
    <property type="entry name" value="HMA"/>
    <property type="match status" value="1"/>
</dbReference>
<protein>
    <recommendedName>
        <fullName evidence="10">P-type Cu(2+) transporter</fullName>
        <ecNumber evidence="10">7.2.2.9</ecNumber>
    </recommendedName>
</protein>
<dbReference type="PANTHER" id="PTHR43520">
    <property type="entry name" value="ATP7, ISOFORM B"/>
    <property type="match status" value="1"/>
</dbReference>
<dbReference type="PRINTS" id="PR00119">
    <property type="entry name" value="CATATPASE"/>
</dbReference>
<sequence>MITLPIRGMTCASCSARVERALKKLPGVQSAVVNLATETATIDAPALDRSVLVEAIVRAGYEVPDPPATHPPPDPSASDPAMPASGLDRLRAHLPQDPEARDVLWATLLTLPLLLPMLAGEDGHHLVAPFWQAVLASVVLFVFGGRFFKAGWKAVQARSANMDVLVALGTGAAWALSMAVWLSTDEDTPPALYFESAAAVITLVRLGKWLEARAKRRTLAALDALQALRPAQACVLRHGQEKILPIDKLRLGDEVMVRPGERLPVDGVVLEGHSHIDESLITGESLPVARGPGEHVTGGSVNGEGVLKVRATALGAESQIARIVRLVEEAQGIKAPIQQQVDKVAAVFVPVVLVLAVVTWVGWLTLSTEGLAQATIHAVSVLVIACPCALGLATPATLMVASGLAARRGILVRDASTLERLREVRLVAFDKTGTLTQGHPDITGVHAAPGIDPQAVLATAAALQQGSEHPLARAVLAQAREQGLILPHATGVCAEPGYGLRGDVHAAGPDSPRYTFHLGSSRWMRELGVDLQTLEAAAQAHAVQGHSVSWLVLVPPGSHAATSDTDTPPPRPTPMLLGCLAFGDRPRVTAAAAVATLQAQSVRCVLISGDHPAAAEHLGRAVGISEVHADARPEGKAALIAQLKASTSGAVAMVGDGINDAPALAGADVGLAMAHADGGTDVAMHTAGITLLRGDPWSVVEALALAKATGDKIRQNLFWAFAYNIVGIPLAMLGQLSPMVAGAAMALSSVCVVSSALWLGRWKPPVMLSSAPD</sequence>
<evidence type="ECO:0000256" key="1">
    <source>
        <dbReference type="ARBA" id="ARBA00004127"/>
    </source>
</evidence>
<feature type="transmembrane region" description="Helical" evidence="12">
    <location>
        <begin position="740"/>
        <end position="760"/>
    </location>
</feature>
<keyword evidence="8 12" id="KW-1133">Transmembrane helix</keyword>
<feature type="transmembrane region" description="Helical" evidence="12">
    <location>
        <begin position="190"/>
        <end position="207"/>
    </location>
</feature>
<dbReference type="NCBIfam" id="TIGR01494">
    <property type="entry name" value="ATPase_P-type"/>
    <property type="match status" value="2"/>
</dbReference>
<dbReference type="PROSITE" id="PS01047">
    <property type="entry name" value="HMA_1"/>
    <property type="match status" value="1"/>
</dbReference>
<dbReference type="AlphaFoldDB" id="A0A221KAW0"/>
<feature type="compositionally biased region" description="Pro residues" evidence="13">
    <location>
        <begin position="64"/>
        <end position="75"/>
    </location>
</feature>
<reference evidence="15 16" key="1">
    <citation type="submission" date="2017-07" db="EMBL/GenBank/DDBJ databases">
        <title>Complete Genome Sequence of the cosmetic ferment Vitreoscilla filiformis (ATCC15551).</title>
        <authorList>
            <person name="Contreras S."/>
            <person name="Sagory-Zalkind P."/>
            <person name="Blanquart H."/>
            <person name="Iltis A."/>
            <person name="Morand S.C."/>
        </authorList>
    </citation>
    <scope>NUCLEOTIDE SEQUENCE [LARGE SCALE GENOMIC DNA]</scope>
    <source>
        <strain evidence="15 16">ATCC 15551</strain>
    </source>
</reference>
<evidence type="ECO:0000256" key="2">
    <source>
        <dbReference type="ARBA" id="ARBA00006024"/>
    </source>
</evidence>
<dbReference type="PRINTS" id="PR00943">
    <property type="entry name" value="CUATPASE"/>
</dbReference>
<dbReference type="GO" id="GO:0005886">
    <property type="term" value="C:plasma membrane"/>
    <property type="evidence" value="ECO:0007669"/>
    <property type="project" value="UniProtKB-SubCell"/>
</dbReference>
<feature type="region of interest" description="Disordered" evidence="13">
    <location>
        <begin position="63"/>
        <end position="85"/>
    </location>
</feature>
<dbReference type="SUPFAM" id="SSF55008">
    <property type="entry name" value="HMA, heavy metal-associated domain"/>
    <property type="match status" value="1"/>
</dbReference>
<keyword evidence="4 12" id="KW-0479">Metal-binding</keyword>